<dbReference type="PROSITE" id="PS50181">
    <property type="entry name" value="FBOX"/>
    <property type="match status" value="1"/>
</dbReference>
<feature type="domain" description="F-box" evidence="1">
    <location>
        <begin position="24"/>
        <end position="70"/>
    </location>
</feature>
<gene>
    <name evidence="3" type="ORF">ILUMI_06739</name>
</gene>
<dbReference type="PANTHER" id="PTHR12125">
    <property type="entry name" value="F-BOX ONLY PROTEIN 6-LIKE PROTEIN"/>
    <property type="match status" value="1"/>
</dbReference>
<evidence type="ECO:0000313" key="4">
    <source>
        <dbReference type="Proteomes" id="UP000801492"/>
    </source>
</evidence>
<dbReference type="SUPFAM" id="SSF81383">
    <property type="entry name" value="F-box domain"/>
    <property type="match status" value="1"/>
</dbReference>
<dbReference type="SMART" id="SM01198">
    <property type="entry name" value="FBA"/>
    <property type="match status" value="1"/>
</dbReference>
<dbReference type="Gene3D" id="1.20.1280.50">
    <property type="match status" value="1"/>
</dbReference>
<evidence type="ECO:0000313" key="3">
    <source>
        <dbReference type="EMBL" id="KAF2899430.1"/>
    </source>
</evidence>
<dbReference type="SUPFAM" id="SSF49785">
    <property type="entry name" value="Galactose-binding domain-like"/>
    <property type="match status" value="1"/>
</dbReference>
<feature type="domain" description="FBA" evidence="2">
    <location>
        <begin position="88"/>
        <end position="274"/>
    </location>
</feature>
<dbReference type="GO" id="GO:0061630">
    <property type="term" value="F:ubiquitin protein ligase activity"/>
    <property type="evidence" value="ECO:0007669"/>
    <property type="project" value="TreeGrafter"/>
</dbReference>
<keyword evidence="4" id="KW-1185">Reference proteome</keyword>
<dbReference type="Pfam" id="PF04300">
    <property type="entry name" value="FBA"/>
    <property type="match status" value="1"/>
</dbReference>
<dbReference type="InterPro" id="IPR008979">
    <property type="entry name" value="Galactose-bd-like_sf"/>
</dbReference>
<dbReference type="AlphaFoldDB" id="A0A8K0GC97"/>
<reference evidence="3" key="1">
    <citation type="submission" date="2019-08" db="EMBL/GenBank/DDBJ databases">
        <title>The genome of the North American firefly Photinus pyralis.</title>
        <authorList>
            <consortium name="Photinus pyralis genome working group"/>
            <person name="Fallon T.R."/>
            <person name="Sander Lower S.E."/>
            <person name="Weng J.-K."/>
        </authorList>
    </citation>
    <scope>NUCLEOTIDE SEQUENCE</scope>
    <source>
        <strain evidence="3">TRF0915ILg1</strain>
        <tissue evidence="3">Whole body</tissue>
    </source>
</reference>
<dbReference type="GO" id="GO:0005737">
    <property type="term" value="C:cytoplasm"/>
    <property type="evidence" value="ECO:0007669"/>
    <property type="project" value="UniProtKB-ARBA"/>
</dbReference>
<dbReference type="CDD" id="cd09917">
    <property type="entry name" value="F-box_SF"/>
    <property type="match status" value="1"/>
</dbReference>
<sequence>MEILDLEPPYAIQNYVKNTKNGLYFNNVYIPEEIILYILAFLDPKELLKFSLVCHNWNKFIKSYTLWSTLYRRKYHDKPKQLPWYLLYCLLNTNYFNNNLLKNGNGEEEFAHWHILDGGYCMIENPPRGTDPVPLHVPEFNKQTGCFATAYGYFWKMQNIKLGKNSFFRYIVNRYKPHIYLSEWTACRFNCGCIYKLRCGFVRSDTCDPYRRKAGAVHRVNQKEGSKWEKIEIIITEYPDDIEELIFEHEAHDVDYKGRHCSSKVAGCVLKFLFDSIEPLLTDENGTEKPKMFSELKYDTNVEKQTQEERIVTHVTPNGMCFQEFESFVIAS</sequence>
<dbReference type="GO" id="GO:0019005">
    <property type="term" value="C:SCF ubiquitin ligase complex"/>
    <property type="evidence" value="ECO:0007669"/>
    <property type="project" value="TreeGrafter"/>
</dbReference>
<protein>
    <recommendedName>
        <fullName evidence="5">F-box domain-containing protein</fullName>
    </recommendedName>
</protein>
<evidence type="ECO:0008006" key="5">
    <source>
        <dbReference type="Google" id="ProtNLM"/>
    </source>
</evidence>
<dbReference type="SMART" id="SM00256">
    <property type="entry name" value="FBOX"/>
    <property type="match status" value="1"/>
</dbReference>
<dbReference type="PANTHER" id="PTHR12125:SF5">
    <property type="entry name" value="F-BOX DOMAIN-CONTAINING PROTEIN"/>
    <property type="match status" value="1"/>
</dbReference>
<comment type="caution">
    <text evidence="3">The sequence shown here is derived from an EMBL/GenBank/DDBJ whole genome shotgun (WGS) entry which is preliminary data.</text>
</comment>
<proteinExistence type="predicted"/>
<dbReference type="InterPro" id="IPR036047">
    <property type="entry name" value="F-box-like_dom_sf"/>
</dbReference>
<dbReference type="EMBL" id="VTPC01002807">
    <property type="protein sequence ID" value="KAF2899430.1"/>
    <property type="molecule type" value="Genomic_DNA"/>
</dbReference>
<dbReference type="PROSITE" id="PS51114">
    <property type="entry name" value="FBA"/>
    <property type="match status" value="1"/>
</dbReference>
<accession>A0A8K0GC97</accession>
<evidence type="ECO:0000259" key="2">
    <source>
        <dbReference type="PROSITE" id="PS51114"/>
    </source>
</evidence>
<dbReference type="InterPro" id="IPR039752">
    <property type="entry name" value="F-box_only"/>
</dbReference>
<dbReference type="Proteomes" id="UP000801492">
    <property type="component" value="Unassembled WGS sequence"/>
</dbReference>
<dbReference type="Gene3D" id="2.60.120.260">
    <property type="entry name" value="Galactose-binding domain-like"/>
    <property type="match status" value="1"/>
</dbReference>
<dbReference type="InterPro" id="IPR007397">
    <property type="entry name" value="F-box-assoc_dom"/>
</dbReference>
<dbReference type="GO" id="GO:0006516">
    <property type="term" value="P:glycoprotein catabolic process"/>
    <property type="evidence" value="ECO:0007669"/>
    <property type="project" value="TreeGrafter"/>
</dbReference>
<dbReference type="GO" id="GO:0031146">
    <property type="term" value="P:SCF-dependent proteasomal ubiquitin-dependent protein catabolic process"/>
    <property type="evidence" value="ECO:0007669"/>
    <property type="project" value="TreeGrafter"/>
</dbReference>
<evidence type="ECO:0000259" key="1">
    <source>
        <dbReference type="PROSITE" id="PS50181"/>
    </source>
</evidence>
<organism evidence="3 4">
    <name type="scientific">Ignelater luminosus</name>
    <name type="common">Cucubano</name>
    <name type="synonym">Pyrophorus luminosus</name>
    <dbReference type="NCBI Taxonomy" id="2038154"/>
    <lineage>
        <taxon>Eukaryota</taxon>
        <taxon>Metazoa</taxon>
        <taxon>Ecdysozoa</taxon>
        <taxon>Arthropoda</taxon>
        <taxon>Hexapoda</taxon>
        <taxon>Insecta</taxon>
        <taxon>Pterygota</taxon>
        <taxon>Neoptera</taxon>
        <taxon>Endopterygota</taxon>
        <taxon>Coleoptera</taxon>
        <taxon>Polyphaga</taxon>
        <taxon>Elateriformia</taxon>
        <taxon>Elateroidea</taxon>
        <taxon>Elateridae</taxon>
        <taxon>Agrypninae</taxon>
        <taxon>Pyrophorini</taxon>
        <taxon>Ignelater</taxon>
    </lineage>
</organism>
<dbReference type="OrthoDB" id="1107553at2759"/>
<name>A0A8K0GC97_IGNLU</name>
<dbReference type="InterPro" id="IPR001810">
    <property type="entry name" value="F-box_dom"/>
</dbReference>
<dbReference type="GO" id="GO:0036503">
    <property type="term" value="P:ERAD pathway"/>
    <property type="evidence" value="ECO:0007669"/>
    <property type="project" value="TreeGrafter"/>
</dbReference>
<dbReference type="Pfam" id="PF12937">
    <property type="entry name" value="F-box-like"/>
    <property type="match status" value="1"/>
</dbReference>